<dbReference type="EMBL" id="CABFJX010000377">
    <property type="protein sequence ID" value="VTT75147.1"/>
    <property type="molecule type" value="Genomic_DNA"/>
</dbReference>
<protein>
    <submittedName>
        <fullName evidence="1">Uncharacterized protein</fullName>
    </submittedName>
</protein>
<dbReference type="AlphaFoldDB" id="A0A5Q3DVS8"/>
<dbReference type="Proteomes" id="UP000760494">
    <property type="component" value="Unassembled WGS sequence"/>
</dbReference>
<accession>A0A5Q3DVS8</accession>
<proteinExistence type="predicted"/>
<sequence>MSLVNESVFLESGKEYFGHNIRSYLVQDYDELILNLRAIFGKEEQQEKRYFHVKEAGFGRYLVLAFIEKRDIEDDLLFLAIVTSVTSSIGATITKQQN</sequence>
<organism evidence="1 2">
    <name type="scientific">Fusarium fujikuroi</name>
    <name type="common">Bakanae and foot rot disease fungus</name>
    <name type="synonym">Gibberella fujikuroi</name>
    <dbReference type="NCBI Taxonomy" id="5127"/>
    <lineage>
        <taxon>Eukaryota</taxon>
        <taxon>Fungi</taxon>
        <taxon>Dikarya</taxon>
        <taxon>Ascomycota</taxon>
        <taxon>Pezizomycotina</taxon>
        <taxon>Sordariomycetes</taxon>
        <taxon>Hypocreomycetidae</taxon>
        <taxon>Hypocreales</taxon>
        <taxon>Nectriaceae</taxon>
        <taxon>Fusarium</taxon>
        <taxon>Fusarium fujikuroi species complex</taxon>
    </lineage>
</organism>
<gene>
    <name evidence="1" type="ORF">C2S_9766</name>
</gene>
<evidence type="ECO:0000313" key="1">
    <source>
        <dbReference type="EMBL" id="VTT75147.1"/>
    </source>
</evidence>
<evidence type="ECO:0000313" key="2">
    <source>
        <dbReference type="Proteomes" id="UP000760494"/>
    </source>
</evidence>
<comment type="caution">
    <text evidence="1">The sequence shown here is derived from an EMBL/GenBank/DDBJ whole genome shotgun (WGS) entry which is preliminary data.</text>
</comment>
<name>A0A5Q3DVS8_FUSFU</name>
<reference evidence="1" key="1">
    <citation type="submission" date="2019-05" db="EMBL/GenBank/DDBJ databases">
        <authorList>
            <person name="Piombo E."/>
        </authorList>
    </citation>
    <scope>NUCLEOTIDE SEQUENCE</scope>
    <source>
        <strain evidence="1">C2S</strain>
    </source>
</reference>